<dbReference type="Proteomes" id="UP000321899">
    <property type="component" value="Unassembled WGS sequence"/>
</dbReference>
<dbReference type="GO" id="GO:0015562">
    <property type="term" value="F:efflux transmembrane transporter activity"/>
    <property type="evidence" value="ECO:0007669"/>
    <property type="project" value="InterPro"/>
</dbReference>
<evidence type="ECO:0000256" key="7">
    <source>
        <dbReference type="ARBA" id="ARBA00023237"/>
    </source>
</evidence>
<evidence type="ECO:0000256" key="1">
    <source>
        <dbReference type="ARBA" id="ARBA00004442"/>
    </source>
</evidence>
<evidence type="ECO:0000256" key="5">
    <source>
        <dbReference type="ARBA" id="ARBA00022692"/>
    </source>
</evidence>
<dbReference type="AlphaFoldDB" id="A0A5Q4VE44"/>
<keyword evidence="3" id="KW-0813">Transport</keyword>
<organism evidence="8 9">
    <name type="scientific">Desulfobotulus mexicanus</name>
    <dbReference type="NCBI Taxonomy" id="2586642"/>
    <lineage>
        <taxon>Bacteria</taxon>
        <taxon>Pseudomonadati</taxon>
        <taxon>Thermodesulfobacteriota</taxon>
        <taxon>Desulfobacteria</taxon>
        <taxon>Desulfobacterales</taxon>
        <taxon>Desulfobacteraceae</taxon>
        <taxon>Desulfobotulus</taxon>
    </lineage>
</organism>
<evidence type="ECO:0000256" key="4">
    <source>
        <dbReference type="ARBA" id="ARBA00022452"/>
    </source>
</evidence>
<dbReference type="GO" id="GO:0009279">
    <property type="term" value="C:cell outer membrane"/>
    <property type="evidence" value="ECO:0007669"/>
    <property type="project" value="UniProtKB-SubCell"/>
</dbReference>
<dbReference type="Pfam" id="PF02321">
    <property type="entry name" value="OEP"/>
    <property type="match status" value="2"/>
</dbReference>
<dbReference type="EMBL" id="VDMB01000005">
    <property type="protein sequence ID" value="TYT75196.1"/>
    <property type="molecule type" value="Genomic_DNA"/>
</dbReference>
<comment type="caution">
    <text evidence="8">The sequence shown here is derived from an EMBL/GenBank/DDBJ whole genome shotgun (WGS) entry which is preliminary data.</text>
</comment>
<keyword evidence="5" id="KW-0812">Transmembrane</keyword>
<name>A0A5Q4VE44_9BACT</name>
<gene>
    <name evidence="8" type="ORF">FIM25_05660</name>
</gene>
<proteinExistence type="inferred from homology"/>
<reference evidence="8 9" key="1">
    <citation type="submission" date="2019-06" db="EMBL/GenBank/DDBJ databases">
        <title>Desulfobotulus mexicanus sp. nov., a novel sulfate-reducing bacterium isolated from the sediment of an alkaline crater lake in Mexico.</title>
        <authorList>
            <person name="Hirschler-Rea A."/>
        </authorList>
    </citation>
    <scope>NUCLEOTIDE SEQUENCE [LARGE SCALE GENOMIC DNA]</scope>
    <source>
        <strain evidence="8 9">PAR22N</strain>
    </source>
</reference>
<evidence type="ECO:0000313" key="9">
    <source>
        <dbReference type="Proteomes" id="UP000321899"/>
    </source>
</evidence>
<dbReference type="GO" id="GO:1990281">
    <property type="term" value="C:efflux pump complex"/>
    <property type="evidence" value="ECO:0007669"/>
    <property type="project" value="TreeGrafter"/>
</dbReference>
<comment type="subcellular location">
    <subcellularLocation>
        <location evidence="1">Cell outer membrane</location>
    </subcellularLocation>
</comment>
<dbReference type="SUPFAM" id="SSF56954">
    <property type="entry name" value="Outer membrane efflux proteins (OEP)"/>
    <property type="match status" value="1"/>
</dbReference>
<keyword evidence="7" id="KW-0998">Cell outer membrane</keyword>
<evidence type="ECO:0000256" key="2">
    <source>
        <dbReference type="ARBA" id="ARBA00007613"/>
    </source>
</evidence>
<dbReference type="PANTHER" id="PTHR30026:SF20">
    <property type="entry name" value="OUTER MEMBRANE PROTEIN TOLC"/>
    <property type="match status" value="1"/>
</dbReference>
<dbReference type="GO" id="GO:0015288">
    <property type="term" value="F:porin activity"/>
    <property type="evidence" value="ECO:0007669"/>
    <property type="project" value="TreeGrafter"/>
</dbReference>
<keyword evidence="6" id="KW-0472">Membrane</keyword>
<dbReference type="InterPro" id="IPR051906">
    <property type="entry name" value="TolC-like"/>
</dbReference>
<evidence type="ECO:0000256" key="3">
    <source>
        <dbReference type="ARBA" id="ARBA00022448"/>
    </source>
</evidence>
<evidence type="ECO:0000313" key="8">
    <source>
        <dbReference type="EMBL" id="TYT75196.1"/>
    </source>
</evidence>
<dbReference type="OrthoDB" id="9814032at2"/>
<evidence type="ECO:0000256" key="6">
    <source>
        <dbReference type="ARBA" id="ARBA00023136"/>
    </source>
</evidence>
<protein>
    <submittedName>
        <fullName evidence="8">TolC family protein</fullName>
    </submittedName>
</protein>
<dbReference type="PANTHER" id="PTHR30026">
    <property type="entry name" value="OUTER MEMBRANE PROTEIN TOLC"/>
    <property type="match status" value="1"/>
</dbReference>
<dbReference type="InterPro" id="IPR003423">
    <property type="entry name" value="OMP_efflux"/>
</dbReference>
<comment type="similarity">
    <text evidence="2">Belongs to the outer membrane factor (OMF) (TC 1.B.17) family.</text>
</comment>
<sequence>MKTKTLKGNGMKTIPSKILLLFMVMFLPVAASASPYCLERLMDEALNNRDILRMYEISRKQAEKGVQERRAAFMPGVDASYTAHRLEDSTLFENDENASWKIAARLNLFAGFGDRSALDTARRQVEVQEALMDGLRQDIRLETALAFLGVHQALAEREVADSTRRLYAKEYEQAGTRHEVGVIRRADYLKIKVVLDDAQQAWTRADAAVNKAINQLSRTTGMALSPLDLDFSDFQELPLLKDYNLLSEKMQERRSELKILDLSSAMAEDSVAMAKSAYMPRADLSLSHGQSADNYSISDNVKDETRLTLSLSVNLFDGMKKPAVLQKSRLEIRRIAHERRETLDSLNVQLKNLLLDAEVAGKNLQVAEAGMDEAREHLRVTEYSYREGVATTTDLLDAIAYLSRASANRITARSTYLQTTFRIRHLVAELGE</sequence>
<keyword evidence="4" id="KW-1134">Transmembrane beta strand</keyword>
<accession>A0A5Q4VE44</accession>
<dbReference type="Gene3D" id="1.20.1600.10">
    <property type="entry name" value="Outer membrane efflux proteins (OEP)"/>
    <property type="match status" value="1"/>
</dbReference>
<keyword evidence="9" id="KW-1185">Reference proteome</keyword>